<feature type="region of interest" description="Disordered" evidence="1">
    <location>
        <begin position="70"/>
        <end position="109"/>
    </location>
</feature>
<dbReference type="Proteomes" id="UP001589709">
    <property type="component" value="Unassembled WGS sequence"/>
</dbReference>
<dbReference type="InterPro" id="IPR041657">
    <property type="entry name" value="HTH_17"/>
</dbReference>
<evidence type="ECO:0000256" key="1">
    <source>
        <dbReference type="SAM" id="MobiDB-lite"/>
    </source>
</evidence>
<proteinExistence type="predicted"/>
<feature type="region of interest" description="Disordered" evidence="1">
    <location>
        <begin position="1"/>
        <end position="56"/>
    </location>
</feature>
<name>A0ABV5N049_9ACTN</name>
<sequence length="170" mass="17866">MAALLPAPRGKSATSATGATGQVRALEAVADRYSASATATPRPLPAPATTPGPVAAPSATAVSIRYLDHAFDQGGSGGSGSSGPDRKGATAPGTLPRRHRRTSTVAAPAEQLPYRPEEAAKALRIGRSMVYEEIRLGRLQTVRIGRRRLVPPEYIAQYVELLKREAEAND</sequence>
<organism evidence="3 4">
    <name type="scientific">Streptomyces cinereospinus</name>
    <dbReference type="NCBI Taxonomy" id="285561"/>
    <lineage>
        <taxon>Bacteria</taxon>
        <taxon>Bacillati</taxon>
        <taxon>Actinomycetota</taxon>
        <taxon>Actinomycetes</taxon>
        <taxon>Kitasatosporales</taxon>
        <taxon>Streptomycetaceae</taxon>
        <taxon>Streptomyces</taxon>
    </lineage>
</organism>
<keyword evidence="4" id="KW-1185">Reference proteome</keyword>
<reference evidence="3 4" key="1">
    <citation type="submission" date="2024-09" db="EMBL/GenBank/DDBJ databases">
        <authorList>
            <person name="Sun Q."/>
            <person name="Mori K."/>
        </authorList>
    </citation>
    <scope>NUCLEOTIDE SEQUENCE [LARGE SCALE GENOMIC DNA]</scope>
    <source>
        <strain evidence="3 4">JCM 6917</strain>
    </source>
</reference>
<evidence type="ECO:0000313" key="4">
    <source>
        <dbReference type="Proteomes" id="UP001589709"/>
    </source>
</evidence>
<accession>A0ABV5N049</accession>
<evidence type="ECO:0000313" key="3">
    <source>
        <dbReference type="EMBL" id="MFB9463501.1"/>
    </source>
</evidence>
<dbReference type="RefSeq" id="WP_381345705.1">
    <property type="nucleotide sequence ID" value="NZ_JBHMCY010000019.1"/>
</dbReference>
<dbReference type="EMBL" id="JBHMCY010000019">
    <property type="protein sequence ID" value="MFB9463501.1"/>
    <property type="molecule type" value="Genomic_DNA"/>
</dbReference>
<evidence type="ECO:0000259" key="2">
    <source>
        <dbReference type="Pfam" id="PF12728"/>
    </source>
</evidence>
<dbReference type="Pfam" id="PF12728">
    <property type="entry name" value="HTH_17"/>
    <property type="match status" value="1"/>
</dbReference>
<comment type="caution">
    <text evidence="3">The sequence shown here is derived from an EMBL/GenBank/DDBJ whole genome shotgun (WGS) entry which is preliminary data.</text>
</comment>
<feature type="domain" description="Helix-turn-helix" evidence="2">
    <location>
        <begin position="114"/>
        <end position="160"/>
    </location>
</feature>
<dbReference type="InterPro" id="IPR010093">
    <property type="entry name" value="SinI_DNA-bd"/>
</dbReference>
<gene>
    <name evidence="3" type="ORF">ACFF45_12495</name>
</gene>
<protein>
    <submittedName>
        <fullName evidence="3">Helix-turn-helix domain-containing protein</fullName>
    </submittedName>
</protein>
<dbReference type="NCBIfam" id="TIGR01764">
    <property type="entry name" value="excise"/>
    <property type="match status" value="1"/>
</dbReference>